<dbReference type="InterPro" id="IPR020846">
    <property type="entry name" value="MFS_dom"/>
</dbReference>
<feature type="transmembrane region" description="Helical" evidence="5">
    <location>
        <begin position="32"/>
        <end position="54"/>
    </location>
</feature>
<dbReference type="GO" id="GO:0022857">
    <property type="term" value="F:transmembrane transporter activity"/>
    <property type="evidence" value="ECO:0007669"/>
    <property type="project" value="InterPro"/>
</dbReference>
<evidence type="ECO:0000313" key="8">
    <source>
        <dbReference type="Proteomes" id="UP000676325"/>
    </source>
</evidence>
<dbReference type="PANTHER" id="PTHR23542:SF1">
    <property type="entry name" value="MAJOR FACILITATOR SUPERFAMILY (MFS) PROFILE DOMAIN-CONTAINING PROTEIN"/>
    <property type="match status" value="1"/>
</dbReference>
<keyword evidence="3 5" id="KW-1133">Transmembrane helix</keyword>
<dbReference type="Gene3D" id="1.20.1250.20">
    <property type="entry name" value="MFS general substrate transporter like domains"/>
    <property type="match status" value="2"/>
</dbReference>
<feature type="transmembrane region" description="Helical" evidence="5">
    <location>
        <begin position="383"/>
        <end position="403"/>
    </location>
</feature>
<feature type="transmembrane region" description="Helical" evidence="5">
    <location>
        <begin position="182"/>
        <end position="205"/>
    </location>
</feature>
<evidence type="ECO:0000256" key="2">
    <source>
        <dbReference type="ARBA" id="ARBA00022692"/>
    </source>
</evidence>
<reference evidence="7" key="1">
    <citation type="submission" date="2021-04" db="EMBL/GenBank/DDBJ databases">
        <title>Genome based classification of Actinospica acidithermotolerans sp. nov., an actinobacterium isolated from an Indonesian hot spring.</title>
        <authorList>
            <person name="Kusuma A.B."/>
            <person name="Putra K.E."/>
            <person name="Nafisah S."/>
            <person name="Loh J."/>
            <person name="Nouioui I."/>
            <person name="Goodfellow M."/>
        </authorList>
    </citation>
    <scope>NUCLEOTIDE SEQUENCE</scope>
    <source>
        <strain evidence="7">MGRD01-02</strain>
    </source>
</reference>
<evidence type="ECO:0000256" key="5">
    <source>
        <dbReference type="SAM" id="Phobius"/>
    </source>
</evidence>
<organism evidence="7 8">
    <name type="scientific">Actinospica acidithermotolerans</name>
    <dbReference type="NCBI Taxonomy" id="2828514"/>
    <lineage>
        <taxon>Bacteria</taxon>
        <taxon>Bacillati</taxon>
        <taxon>Actinomycetota</taxon>
        <taxon>Actinomycetes</taxon>
        <taxon>Catenulisporales</taxon>
        <taxon>Actinospicaceae</taxon>
        <taxon>Actinospica</taxon>
    </lineage>
</organism>
<evidence type="ECO:0000313" key="7">
    <source>
        <dbReference type="EMBL" id="MBR7829981.1"/>
    </source>
</evidence>
<dbReference type="InterPro" id="IPR011701">
    <property type="entry name" value="MFS"/>
</dbReference>
<sequence length="416" mass="42454">MSTEPEVDDVQREHGGLGSYLRLLRTPGAKGFSSAAFVARMPLSMIGIGSVLLVEGETGSYAIAGTVSATAAFVQAFGAPVTSRLIDRHGQDKIAIPAALASAASMIGLVLAVRFHAPTWTFYLCAALAGALMPGIGSMVRARWARIYSGTAALHTAYAFESVVDEVVFLIGPVLVTFLTTSVAPASGLSVVAAFLAFGTLALCLQRGTQPDPAPQRGRQGMGAIAVPVVRVMLLVFIGTGTLFGSVEVITVAFAQEHGHESSAGLLLAVYALGSMIAGIGFGAVHLAVPLPRKLLILLSTMAATALLLPLAGTLWLLAGLLFLAGLTIAPTLITAFALLEDLVPAELLTEGLTVGTTGLALGVTLGSSLGGPLIDGLGAQHAYLLSAGGAVAAFVVAVLLRGGLRGVRNCRKPVP</sequence>
<dbReference type="InterPro" id="IPR036259">
    <property type="entry name" value="MFS_trans_sf"/>
</dbReference>
<dbReference type="AlphaFoldDB" id="A0A941EEF5"/>
<dbReference type="Pfam" id="PF07690">
    <property type="entry name" value="MFS_1"/>
    <property type="match status" value="1"/>
</dbReference>
<evidence type="ECO:0000259" key="6">
    <source>
        <dbReference type="PROSITE" id="PS50850"/>
    </source>
</evidence>
<dbReference type="PROSITE" id="PS50850">
    <property type="entry name" value="MFS"/>
    <property type="match status" value="1"/>
</dbReference>
<keyword evidence="4 5" id="KW-0472">Membrane</keyword>
<dbReference type="RefSeq" id="WP_212521114.1">
    <property type="nucleotide sequence ID" value="NZ_JAGSOH010000109.1"/>
</dbReference>
<evidence type="ECO:0000256" key="1">
    <source>
        <dbReference type="ARBA" id="ARBA00004651"/>
    </source>
</evidence>
<feature type="transmembrane region" description="Helical" evidence="5">
    <location>
        <begin position="264"/>
        <end position="288"/>
    </location>
</feature>
<protein>
    <submittedName>
        <fullName evidence="7">MFS transporter</fullName>
    </submittedName>
</protein>
<feature type="domain" description="Major facilitator superfamily (MFS) profile" evidence="6">
    <location>
        <begin position="225"/>
        <end position="416"/>
    </location>
</feature>
<dbReference type="GO" id="GO:0005886">
    <property type="term" value="C:plasma membrane"/>
    <property type="evidence" value="ECO:0007669"/>
    <property type="project" value="UniProtKB-SubCell"/>
</dbReference>
<dbReference type="PANTHER" id="PTHR23542">
    <property type="match status" value="1"/>
</dbReference>
<comment type="subcellular location">
    <subcellularLocation>
        <location evidence="1">Cell membrane</location>
        <topology evidence="1">Multi-pass membrane protein</topology>
    </subcellularLocation>
</comment>
<dbReference type="Proteomes" id="UP000676325">
    <property type="component" value="Unassembled WGS sequence"/>
</dbReference>
<keyword evidence="2 5" id="KW-0812">Transmembrane</keyword>
<dbReference type="EMBL" id="JAGSOH010000109">
    <property type="protein sequence ID" value="MBR7829981.1"/>
    <property type="molecule type" value="Genomic_DNA"/>
</dbReference>
<feature type="transmembrane region" description="Helical" evidence="5">
    <location>
        <begin position="352"/>
        <end position="371"/>
    </location>
</feature>
<feature type="transmembrane region" description="Helical" evidence="5">
    <location>
        <begin position="94"/>
        <end position="114"/>
    </location>
</feature>
<accession>A0A941EEF5</accession>
<feature type="transmembrane region" description="Helical" evidence="5">
    <location>
        <begin position="225"/>
        <end position="244"/>
    </location>
</feature>
<evidence type="ECO:0000256" key="3">
    <source>
        <dbReference type="ARBA" id="ARBA00022989"/>
    </source>
</evidence>
<proteinExistence type="predicted"/>
<keyword evidence="8" id="KW-1185">Reference proteome</keyword>
<feature type="transmembrane region" description="Helical" evidence="5">
    <location>
        <begin position="295"/>
        <end position="312"/>
    </location>
</feature>
<feature type="transmembrane region" description="Helical" evidence="5">
    <location>
        <begin position="318"/>
        <end position="340"/>
    </location>
</feature>
<feature type="transmembrane region" description="Helical" evidence="5">
    <location>
        <begin position="60"/>
        <end position="82"/>
    </location>
</feature>
<comment type="caution">
    <text evidence="7">The sequence shown here is derived from an EMBL/GenBank/DDBJ whole genome shotgun (WGS) entry which is preliminary data.</text>
</comment>
<name>A0A941EEF5_9ACTN</name>
<dbReference type="SUPFAM" id="SSF103473">
    <property type="entry name" value="MFS general substrate transporter"/>
    <property type="match status" value="1"/>
</dbReference>
<gene>
    <name evidence="7" type="ORF">KDK95_27005</name>
</gene>
<evidence type="ECO:0000256" key="4">
    <source>
        <dbReference type="ARBA" id="ARBA00023136"/>
    </source>
</evidence>
<feature type="transmembrane region" description="Helical" evidence="5">
    <location>
        <begin position="120"/>
        <end position="140"/>
    </location>
</feature>